<proteinExistence type="predicted"/>
<evidence type="ECO:0000256" key="1">
    <source>
        <dbReference type="SAM" id="MobiDB-lite"/>
    </source>
</evidence>
<dbReference type="AlphaFoldDB" id="A0A9P4JEK4"/>
<keyword evidence="2" id="KW-0812">Transmembrane</keyword>
<accession>A0A9P4JEK4</accession>
<keyword evidence="2" id="KW-0472">Membrane</keyword>
<comment type="caution">
    <text evidence="3">The sequence shown here is derived from an EMBL/GenBank/DDBJ whole genome shotgun (WGS) entry which is preliminary data.</text>
</comment>
<reference evidence="3" key="1">
    <citation type="journal article" date="2020" name="Stud. Mycol.">
        <title>101 Dothideomycetes genomes: a test case for predicting lifestyles and emergence of pathogens.</title>
        <authorList>
            <person name="Haridas S."/>
            <person name="Albert R."/>
            <person name="Binder M."/>
            <person name="Bloem J."/>
            <person name="Labutti K."/>
            <person name="Salamov A."/>
            <person name="Andreopoulos B."/>
            <person name="Baker S."/>
            <person name="Barry K."/>
            <person name="Bills G."/>
            <person name="Bluhm B."/>
            <person name="Cannon C."/>
            <person name="Castanera R."/>
            <person name="Culley D."/>
            <person name="Daum C."/>
            <person name="Ezra D."/>
            <person name="Gonzalez J."/>
            <person name="Henrissat B."/>
            <person name="Kuo A."/>
            <person name="Liang C."/>
            <person name="Lipzen A."/>
            <person name="Lutzoni F."/>
            <person name="Magnuson J."/>
            <person name="Mondo S."/>
            <person name="Nolan M."/>
            <person name="Ohm R."/>
            <person name="Pangilinan J."/>
            <person name="Park H.-J."/>
            <person name="Ramirez L."/>
            <person name="Alfaro M."/>
            <person name="Sun H."/>
            <person name="Tritt A."/>
            <person name="Yoshinaga Y."/>
            <person name="Zwiers L.-H."/>
            <person name="Turgeon B."/>
            <person name="Goodwin S."/>
            <person name="Spatafora J."/>
            <person name="Crous P."/>
            <person name="Grigoriev I."/>
        </authorList>
    </citation>
    <scope>NUCLEOTIDE SEQUENCE</scope>
    <source>
        <strain evidence="3">ATCC 74209</strain>
    </source>
</reference>
<feature type="compositionally biased region" description="Low complexity" evidence="1">
    <location>
        <begin position="218"/>
        <end position="230"/>
    </location>
</feature>
<feature type="compositionally biased region" description="Low complexity" evidence="1">
    <location>
        <begin position="1"/>
        <end position="13"/>
    </location>
</feature>
<sequence>MSSPTTTPSSTTTENPLVIPWTPKNPTSNAANALITAFVLAVAFLTLMYIALIAVVAWGRIRGNCESCIRLEAKIKRMEEGLQLGQPEHSTSGGNSSGGNSGAGFRPTSKYMMSGGLGNTGACQRNTQLFDLPGAVAEEGRVGTGLQKLPQWPARARKKLWRRNNLREEPRETLRSSRGGDGRSVISNKADKFLDVDLRNTDQTEMVEWGDLSGNCGSSPTSTSRSNPTSWRHPDSPESHMRWMPGISDRPQELVFGVADDADRSQIISFSS</sequence>
<evidence type="ECO:0000256" key="2">
    <source>
        <dbReference type="SAM" id="Phobius"/>
    </source>
</evidence>
<protein>
    <submittedName>
        <fullName evidence="3">Uncharacterized protein</fullName>
    </submittedName>
</protein>
<keyword evidence="4" id="KW-1185">Reference proteome</keyword>
<gene>
    <name evidence="3" type="ORF">GQ43DRAFT_466858</name>
</gene>
<feature type="region of interest" description="Disordered" evidence="1">
    <location>
        <begin position="209"/>
        <end position="248"/>
    </location>
</feature>
<feature type="compositionally biased region" description="Basic and acidic residues" evidence="1">
    <location>
        <begin position="232"/>
        <end position="241"/>
    </location>
</feature>
<feature type="region of interest" description="Disordered" evidence="1">
    <location>
        <begin position="85"/>
        <end position="111"/>
    </location>
</feature>
<evidence type="ECO:0000313" key="4">
    <source>
        <dbReference type="Proteomes" id="UP000799536"/>
    </source>
</evidence>
<evidence type="ECO:0000313" key="3">
    <source>
        <dbReference type="EMBL" id="KAF2196859.1"/>
    </source>
</evidence>
<feature type="region of interest" description="Disordered" evidence="1">
    <location>
        <begin position="1"/>
        <end position="20"/>
    </location>
</feature>
<name>A0A9P4JEK4_9PLEO</name>
<dbReference type="Proteomes" id="UP000799536">
    <property type="component" value="Unassembled WGS sequence"/>
</dbReference>
<feature type="transmembrane region" description="Helical" evidence="2">
    <location>
        <begin position="33"/>
        <end position="58"/>
    </location>
</feature>
<organism evidence="3 4">
    <name type="scientific">Delitschia confertaspora ATCC 74209</name>
    <dbReference type="NCBI Taxonomy" id="1513339"/>
    <lineage>
        <taxon>Eukaryota</taxon>
        <taxon>Fungi</taxon>
        <taxon>Dikarya</taxon>
        <taxon>Ascomycota</taxon>
        <taxon>Pezizomycotina</taxon>
        <taxon>Dothideomycetes</taxon>
        <taxon>Pleosporomycetidae</taxon>
        <taxon>Pleosporales</taxon>
        <taxon>Delitschiaceae</taxon>
        <taxon>Delitschia</taxon>
    </lineage>
</organism>
<dbReference type="EMBL" id="ML994312">
    <property type="protein sequence ID" value="KAF2196859.1"/>
    <property type="molecule type" value="Genomic_DNA"/>
</dbReference>
<keyword evidence="2" id="KW-1133">Transmembrane helix</keyword>